<dbReference type="GO" id="GO:0016787">
    <property type="term" value="F:hydrolase activity"/>
    <property type="evidence" value="ECO:0007669"/>
    <property type="project" value="InterPro"/>
</dbReference>
<dbReference type="Pfam" id="PF16371">
    <property type="entry name" value="MetallophosN"/>
    <property type="match status" value="1"/>
</dbReference>
<feature type="domain" description="Calcineurin-like phosphoesterase" evidence="3">
    <location>
        <begin position="202"/>
        <end position="389"/>
    </location>
</feature>
<comment type="caution">
    <text evidence="6">The sequence shown here is derived from an EMBL/GenBank/DDBJ whole genome shotgun (WGS) entry which is preliminary data.</text>
</comment>
<feature type="domain" description="Calcineurin-like phosphoesterase C-terminal" evidence="4">
    <location>
        <begin position="417"/>
        <end position="610"/>
    </location>
</feature>
<dbReference type="AlphaFoldDB" id="A0A7W7GN33"/>
<dbReference type="InterPro" id="IPR013783">
    <property type="entry name" value="Ig-like_fold"/>
</dbReference>
<dbReference type="Gene3D" id="3.60.21.10">
    <property type="match status" value="1"/>
</dbReference>
<dbReference type="SUPFAM" id="SSF56300">
    <property type="entry name" value="Metallo-dependent phosphatases"/>
    <property type="match status" value="1"/>
</dbReference>
<keyword evidence="7" id="KW-1185">Reference proteome</keyword>
<dbReference type="RefSeq" id="WP_158495817.1">
    <property type="nucleotide sequence ID" value="NZ_JACHNA010000001.1"/>
</dbReference>
<dbReference type="Pfam" id="PF00149">
    <property type="entry name" value="Metallophos"/>
    <property type="match status" value="1"/>
</dbReference>
<dbReference type="InterPro" id="IPR032285">
    <property type="entry name" value="Metallophos_N"/>
</dbReference>
<dbReference type="InterPro" id="IPR051918">
    <property type="entry name" value="STPP_CPPED1"/>
</dbReference>
<sequence>MTQHRSPRTRLARAVVALAATGIALTGAAPAQAGVPGHTPPQAGRPGPAPEFSVEDWDRDAYRGQVEVVKEAKNRKPRDPDTLSGQVFDDRNRDSVRQPHEKGVAGARVSNGEEVVVTDKHGRYELPVRENMTVFVTQPTGYRVPVDADNVPQFHYHHLPEGSPELEGGGIAPTGELPAAVNFPVVEDDAMAEDEQRCLIGGDIQTYEQEEVEYARAGAFADLAEREDYTDCGILFIGDIVGDNHALYPQTRELTGMLNGPAWFLPGNHDLDFDAPDSEHAFDTYRAEFGPEYYSYDVGDTHVIALSSVEYPLEGEKGYNGSLDARQLEWLRNDIEATDPDKKIVLGTHVPLLSFADESSEKHQIDQLTEIYEMLEGREVVTVGGHTHSTEIMREGDLVAGWKEIYGIDGLPFDHIVAGAISGDWYSGRMLEEGYPTAIQRDGALPGVLTLDMLDEGIVDSFAVRGDDGSDLMTLGLNTPQYRQWFEENEDLKKKGGAQPLAEPLVVSAEDAEQSWLTANFYTGDTGSEVEVSIDGSAPVAAERTQPMQGEEQRSGAEYSDPTAAQEQLVHGGSLADRSMHLWRLPLPEGLAAGEHTATVTATDSHGRQFTEEIVFTVR</sequence>
<dbReference type="EMBL" id="JACHNA010000001">
    <property type="protein sequence ID" value="MBB4735142.1"/>
    <property type="molecule type" value="Genomic_DNA"/>
</dbReference>
<feature type="region of interest" description="Disordered" evidence="1">
    <location>
        <begin position="539"/>
        <end position="568"/>
    </location>
</feature>
<name>A0A7W7GN33_9MICC</name>
<feature type="signal peptide" evidence="2">
    <location>
        <begin position="1"/>
        <end position="33"/>
    </location>
</feature>
<dbReference type="Proteomes" id="UP000540191">
    <property type="component" value="Unassembled WGS sequence"/>
</dbReference>
<evidence type="ECO:0000256" key="2">
    <source>
        <dbReference type="SAM" id="SignalP"/>
    </source>
</evidence>
<evidence type="ECO:0000256" key="1">
    <source>
        <dbReference type="SAM" id="MobiDB-lite"/>
    </source>
</evidence>
<feature type="domain" description="Calcineurin-like phosphoesterase N-terminal" evidence="5">
    <location>
        <begin position="99"/>
        <end position="159"/>
    </location>
</feature>
<organism evidence="6 7">
    <name type="scientific">Micrococcus cohnii</name>
    <dbReference type="NCBI Taxonomy" id="993416"/>
    <lineage>
        <taxon>Bacteria</taxon>
        <taxon>Bacillati</taxon>
        <taxon>Actinomycetota</taxon>
        <taxon>Actinomycetes</taxon>
        <taxon>Micrococcales</taxon>
        <taxon>Micrococcaceae</taxon>
        <taxon>Micrococcus</taxon>
    </lineage>
</organism>
<dbReference type="InterPro" id="IPR004843">
    <property type="entry name" value="Calcineurin-like_PHP"/>
</dbReference>
<protein>
    <submittedName>
        <fullName evidence="6">Calcineurin-like phosphoesterase family protein</fullName>
    </submittedName>
</protein>
<dbReference type="GO" id="GO:0005975">
    <property type="term" value="P:carbohydrate metabolic process"/>
    <property type="evidence" value="ECO:0007669"/>
    <property type="project" value="UniProtKB-ARBA"/>
</dbReference>
<dbReference type="Pfam" id="PF16370">
    <property type="entry name" value="MetallophosC"/>
    <property type="match status" value="1"/>
</dbReference>
<gene>
    <name evidence="6" type="ORF">HDA30_000650</name>
</gene>
<feature type="region of interest" description="Disordered" evidence="1">
    <location>
        <begin position="68"/>
        <end position="108"/>
    </location>
</feature>
<evidence type="ECO:0000259" key="4">
    <source>
        <dbReference type="Pfam" id="PF16370"/>
    </source>
</evidence>
<dbReference type="PANTHER" id="PTHR43143:SF6">
    <property type="entry name" value="BLL3016 PROTEIN"/>
    <property type="match status" value="1"/>
</dbReference>
<dbReference type="InterPro" id="IPR032288">
    <property type="entry name" value="Metallophos_C"/>
</dbReference>
<evidence type="ECO:0000259" key="3">
    <source>
        <dbReference type="Pfam" id="PF00149"/>
    </source>
</evidence>
<feature type="region of interest" description="Disordered" evidence="1">
    <location>
        <begin position="29"/>
        <end position="54"/>
    </location>
</feature>
<evidence type="ECO:0000313" key="6">
    <source>
        <dbReference type="EMBL" id="MBB4735142.1"/>
    </source>
</evidence>
<dbReference type="Gene3D" id="2.60.40.10">
    <property type="entry name" value="Immunoglobulins"/>
    <property type="match status" value="1"/>
</dbReference>
<keyword evidence="2" id="KW-0732">Signal</keyword>
<accession>A0A7W7GN33</accession>
<feature type="chain" id="PRO_5031428641" evidence="2">
    <location>
        <begin position="34"/>
        <end position="619"/>
    </location>
</feature>
<dbReference type="PANTHER" id="PTHR43143">
    <property type="entry name" value="METALLOPHOSPHOESTERASE, CALCINEURIN SUPERFAMILY"/>
    <property type="match status" value="1"/>
</dbReference>
<evidence type="ECO:0000259" key="5">
    <source>
        <dbReference type="Pfam" id="PF16371"/>
    </source>
</evidence>
<proteinExistence type="predicted"/>
<feature type="compositionally biased region" description="Basic and acidic residues" evidence="1">
    <location>
        <begin position="68"/>
        <end position="81"/>
    </location>
</feature>
<reference evidence="6 7" key="1">
    <citation type="submission" date="2020-08" db="EMBL/GenBank/DDBJ databases">
        <title>Sequencing the genomes of 1000 actinobacteria strains.</title>
        <authorList>
            <person name="Klenk H.-P."/>
        </authorList>
    </citation>
    <scope>NUCLEOTIDE SEQUENCE [LARGE SCALE GENOMIC DNA]</scope>
    <source>
        <strain evidence="6 7">DSM 23974</strain>
    </source>
</reference>
<dbReference type="InterPro" id="IPR029052">
    <property type="entry name" value="Metallo-depent_PP-like"/>
</dbReference>
<feature type="compositionally biased region" description="Basic and acidic residues" evidence="1">
    <location>
        <begin position="88"/>
        <end position="103"/>
    </location>
</feature>
<evidence type="ECO:0000313" key="7">
    <source>
        <dbReference type="Proteomes" id="UP000540191"/>
    </source>
</evidence>